<evidence type="ECO:0000313" key="5">
    <source>
        <dbReference type="Proteomes" id="UP000050430"/>
    </source>
</evidence>
<keyword evidence="2" id="KW-0472">Membrane</keyword>
<feature type="domain" description="Putative zinc-ribbon" evidence="3">
    <location>
        <begin position="181"/>
        <end position="204"/>
    </location>
</feature>
<evidence type="ECO:0000259" key="3">
    <source>
        <dbReference type="Pfam" id="PF13248"/>
    </source>
</evidence>
<sequence>MNKFVRILLVILAALIVAAGGFWSGMQFSRRQAVSLPGPAAITTDTANGITPGDRSSRNRPEAPSAGDSSQESQNKSDENSPERSFDSGRMAKGFSNHNRMENRDFFGNPPSFRPQAPGMMMNQPFENNDRGMTFGGHILSGGLMFFGLLFPLGFAILMVLGIIILFRMVRHPQTAPVVTSTAKCSKCGNSIQVGWKHCPECGEII</sequence>
<dbReference type="AlphaFoldDB" id="A0A0P6XGS1"/>
<keyword evidence="5" id="KW-1185">Reference proteome</keyword>
<feature type="region of interest" description="Disordered" evidence="1">
    <location>
        <begin position="39"/>
        <end position="94"/>
    </location>
</feature>
<feature type="transmembrane region" description="Helical" evidence="2">
    <location>
        <begin position="144"/>
        <end position="167"/>
    </location>
</feature>
<keyword evidence="2" id="KW-1133">Transmembrane helix</keyword>
<dbReference type="Proteomes" id="UP000050430">
    <property type="component" value="Unassembled WGS sequence"/>
</dbReference>
<reference evidence="4 5" key="1">
    <citation type="submission" date="2015-07" db="EMBL/GenBank/DDBJ databases">
        <title>Genome sequence of Leptolinea tardivitalis DSM 16556.</title>
        <authorList>
            <person name="Hemp J."/>
            <person name="Ward L.M."/>
            <person name="Pace L.A."/>
            <person name="Fischer W.W."/>
        </authorList>
    </citation>
    <scope>NUCLEOTIDE SEQUENCE [LARGE SCALE GENOMIC DNA]</scope>
    <source>
        <strain evidence="4 5">YMTK-2</strain>
    </source>
</reference>
<evidence type="ECO:0000256" key="2">
    <source>
        <dbReference type="SAM" id="Phobius"/>
    </source>
</evidence>
<dbReference type="EMBL" id="LGCK01000004">
    <property type="protein sequence ID" value="KPL74076.1"/>
    <property type="molecule type" value="Genomic_DNA"/>
</dbReference>
<dbReference type="RefSeq" id="WP_062423052.1">
    <property type="nucleotide sequence ID" value="NZ_BBYA01000012.1"/>
</dbReference>
<protein>
    <recommendedName>
        <fullName evidence="3">Putative zinc-ribbon domain-containing protein</fullName>
    </recommendedName>
</protein>
<organism evidence="4 5">
    <name type="scientific">Leptolinea tardivitalis</name>
    <dbReference type="NCBI Taxonomy" id="229920"/>
    <lineage>
        <taxon>Bacteria</taxon>
        <taxon>Bacillati</taxon>
        <taxon>Chloroflexota</taxon>
        <taxon>Anaerolineae</taxon>
        <taxon>Anaerolineales</taxon>
        <taxon>Anaerolineaceae</taxon>
        <taxon>Leptolinea</taxon>
    </lineage>
</organism>
<dbReference type="InterPro" id="IPR059113">
    <property type="entry name" value="Znf_ribbon"/>
</dbReference>
<name>A0A0P6XGS1_9CHLR</name>
<evidence type="ECO:0000256" key="1">
    <source>
        <dbReference type="SAM" id="MobiDB-lite"/>
    </source>
</evidence>
<evidence type="ECO:0000313" key="4">
    <source>
        <dbReference type="EMBL" id="KPL74076.1"/>
    </source>
</evidence>
<dbReference type="Pfam" id="PF13248">
    <property type="entry name" value="Zn_ribbon_3"/>
    <property type="match status" value="1"/>
</dbReference>
<proteinExistence type="predicted"/>
<comment type="caution">
    <text evidence="4">The sequence shown here is derived from an EMBL/GenBank/DDBJ whole genome shotgun (WGS) entry which is preliminary data.</text>
</comment>
<accession>A0A0P6XGS1</accession>
<feature type="compositionally biased region" description="Basic and acidic residues" evidence="1">
    <location>
        <begin position="75"/>
        <end position="87"/>
    </location>
</feature>
<gene>
    <name evidence="4" type="ORF">ADM99_02270</name>
</gene>
<keyword evidence="2" id="KW-0812">Transmembrane</keyword>